<accession>A0A4Y9F608</accession>
<dbReference type="EMBL" id="SPQC01000004">
    <property type="protein sequence ID" value="TFU23889.1"/>
    <property type="molecule type" value="Genomic_DNA"/>
</dbReference>
<gene>
    <name evidence="2" type="ORF">E4U03_01965</name>
</gene>
<evidence type="ECO:0000256" key="1">
    <source>
        <dbReference type="SAM" id="Phobius"/>
    </source>
</evidence>
<feature type="transmembrane region" description="Helical" evidence="1">
    <location>
        <begin position="38"/>
        <end position="56"/>
    </location>
</feature>
<keyword evidence="1" id="KW-0812">Transmembrane</keyword>
<organism evidence="2 3">
    <name type="scientific">Rothia nasimurium</name>
    <dbReference type="NCBI Taxonomy" id="85336"/>
    <lineage>
        <taxon>Bacteria</taxon>
        <taxon>Bacillati</taxon>
        <taxon>Actinomycetota</taxon>
        <taxon>Actinomycetes</taxon>
        <taxon>Micrococcales</taxon>
        <taxon>Micrococcaceae</taxon>
        <taxon>Rothia</taxon>
    </lineage>
</organism>
<dbReference type="Proteomes" id="UP000297951">
    <property type="component" value="Unassembled WGS sequence"/>
</dbReference>
<evidence type="ECO:0000313" key="3">
    <source>
        <dbReference type="Proteomes" id="UP000297951"/>
    </source>
</evidence>
<keyword evidence="1" id="KW-0472">Membrane</keyword>
<proteinExistence type="predicted"/>
<comment type="caution">
    <text evidence="2">The sequence shown here is derived from an EMBL/GenBank/DDBJ whole genome shotgun (WGS) entry which is preliminary data.</text>
</comment>
<dbReference type="OrthoDB" id="9919797at2"/>
<reference evidence="2 3" key="1">
    <citation type="submission" date="2019-03" db="EMBL/GenBank/DDBJ databases">
        <title>Diversity of the mouse oral microbiome.</title>
        <authorList>
            <person name="Joseph S."/>
            <person name="Aduse-Opoku J."/>
            <person name="Curtis M."/>
            <person name="Wade W."/>
            <person name="Hashim A."/>
        </authorList>
    </citation>
    <scope>NUCLEOTIDE SEQUENCE [LARGE SCALE GENOMIC DNA]</scope>
    <source>
        <strain evidence="3">irhom_31</strain>
    </source>
</reference>
<feature type="transmembrane region" description="Helical" evidence="1">
    <location>
        <begin position="12"/>
        <end position="32"/>
    </location>
</feature>
<sequence>MQKIYRNIKSFNILSAALSLLFGGIFTSVPAIKTGLPILSVISGVMIGLSLGLFYLGAQWDNKTKVNIIFGLLATVTSAASISLALLAVQGII</sequence>
<evidence type="ECO:0000313" key="2">
    <source>
        <dbReference type="EMBL" id="TFU23889.1"/>
    </source>
</evidence>
<keyword evidence="1" id="KW-1133">Transmembrane helix</keyword>
<dbReference type="AlphaFoldDB" id="A0A4Y9F608"/>
<feature type="transmembrane region" description="Helical" evidence="1">
    <location>
        <begin position="68"/>
        <end position="89"/>
    </location>
</feature>
<dbReference type="RefSeq" id="WP_135011307.1">
    <property type="nucleotide sequence ID" value="NZ_JADGLK010000004.1"/>
</dbReference>
<protein>
    <submittedName>
        <fullName evidence="2">Uncharacterized protein</fullName>
    </submittedName>
</protein>
<name>A0A4Y9F608_9MICC</name>